<dbReference type="AlphaFoldDB" id="A0A3S5B1G3"/>
<accession>A0A3S5B1G3</accession>
<comment type="caution">
    <text evidence="2">The sequence shown here is derived from an EMBL/GenBank/DDBJ whole genome shotgun (WGS) entry which is preliminary data.</text>
</comment>
<sequence>MCIQLVVQLMAYGDGGWRMIQNSIRDKRTLFQKSRSAVLYAVRGLTTRQSATEKKCEVQLMQNVKRNEKKKGSEQDQNQIYSGKRLLAYRGWRTRGLEESIKPPLTRSGRGCPKRHALLLN</sequence>
<evidence type="ECO:0000313" key="2">
    <source>
        <dbReference type="EMBL" id="VEL33944.1"/>
    </source>
</evidence>
<evidence type="ECO:0000256" key="1">
    <source>
        <dbReference type="SAM" id="MobiDB-lite"/>
    </source>
</evidence>
<feature type="compositionally biased region" description="Basic residues" evidence="1">
    <location>
        <begin position="112"/>
        <end position="121"/>
    </location>
</feature>
<proteinExistence type="predicted"/>
<feature type="region of interest" description="Disordered" evidence="1">
    <location>
        <begin position="100"/>
        <end position="121"/>
    </location>
</feature>
<gene>
    <name evidence="2" type="ORF">PXEA_LOCUS27384</name>
</gene>
<evidence type="ECO:0000313" key="3">
    <source>
        <dbReference type="Proteomes" id="UP000784294"/>
    </source>
</evidence>
<dbReference type="EMBL" id="CAAALY010246693">
    <property type="protein sequence ID" value="VEL33944.1"/>
    <property type="molecule type" value="Genomic_DNA"/>
</dbReference>
<keyword evidence="3" id="KW-1185">Reference proteome</keyword>
<reference evidence="2" key="1">
    <citation type="submission" date="2018-11" db="EMBL/GenBank/DDBJ databases">
        <authorList>
            <consortium name="Pathogen Informatics"/>
        </authorList>
    </citation>
    <scope>NUCLEOTIDE SEQUENCE</scope>
</reference>
<organism evidence="2 3">
    <name type="scientific">Protopolystoma xenopodis</name>
    <dbReference type="NCBI Taxonomy" id="117903"/>
    <lineage>
        <taxon>Eukaryota</taxon>
        <taxon>Metazoa</taxon>
        <taxon>Spiralia</taxon>
        <taxon>Lophotrochozoa</taxon>
        <taxon>Platyhelminthes</taxon>
        <taxon>Monogenea</taxon>
        <taxon>Polyopisthocotylea</taxon>
        <taxon>Polystomatidea</taxon>
        <taxon>Polystomatidae</taxon>
        <taxon>Protopolystoma</taxon>
    </lineage>
</organism>
<dbReference type="Proteomes" id="UP000784294">
    <property type="component" value="Unassembled WGS sequence"/>
</dbReference>
<name>A0A3S5B1G3_9PLAT</name>
<protein>
    <submittedName>
        <fullName evidence="2">Uncharacterized protein</fullName>
    </submittedName>
</protein>